<reference evidence="1" key="1">
    <citation type="submission" date="2022-08" db="EMBL/GenBank/DDBJ databases">
        <authorList>
            <person name="Deng Y."/>
            <person name="Han X.-F."/>
            <person name="Zhang Y.-Q."/>
        </authorList>
    </citation>
    <scope>NUCLEOTIDE SEQUENCE</scope>
    <source>
        <strain evidence="1">CPCC 203386</strain>
    </source>
</reference>
<evidence type="ECO:0000313" key="2">
    <source>
        <dbReference type="Proteomes" id="UP001165586"/>
    </source>
</evidence>
<keyword evidence="2" id="KW-1185">Reference proteome</keyword>
<comment type="caution">
    <text evidence="1">The sequence shown here is derived from an EMBL/GenBank/DDBJ whole genome shotgun (WGS) entry which is preliminary data.</text>
</comment>
<accession>A0ABT2HBV8</accession>
<evidence type="ECO:0000313" key="1">
    <source>
        <dbReference type="EMBL" id="MCS5737430.1"/>
    </source>
</evidence>
<organism evidence="1 2">
    <name type="scientific">Herbiconiux daphne</name>
    <dbReference type="NCBI Taxonomy" id="2970914"/>
    <lineage>
        <taxon>Bacteria</taxon>
        <taxon>Bacillati</taxon>
        <taxon>Actinomycetota</taxon>
        <taxon>Actinomycetes</taxon>
        <taxon>Micrococcales</taxon>
        <taxon>Microbacteriaceae</taxon>
        <taxon>Herbiconiux</taxon>
    </lineage>
</organism>
<sequence>MAFPGPGPGRPKGSKNRLSTSILVGLNKPEQIQKQWDRLIHIIEHGKDADALNAIKLIWAHTFDNDLPDELANDTATREQVNTLMEEVKKLAGLSNPFESQGLPEVQ</sequence>
<proteinExistence type="predicted"/>
<dbReference type="EMBL" id="JANLCJ010000699">
    <property type="protein sequence ID" value="MCS5737430.1"/>
    <property type="molecule type" value="Genomic_DNA"/>
</dbReference>
<dbReference type="Proteomes" id="UP001165586">
    <property type="component" value="Unassembled WGS sequence"/>
</dbReference>
<dbReference type="RefSeq" id="WP_259543825.1">
    <property type="nucleotide sequence ID" value="NZ_JANLCJ010000699.1"/>
</dbReference>
<name>A0ABT2HBV8_9MICO</name>
<gene>
    <name evidence="1" type="ORF">N1032_27245</name>
</gene>
<protein>
    <submittedName>
        <fullName evidence="1">Uncharacterized protein</fullName>
    </submittedName>
</protein>